<proteinExistence type="predicted"/>
<evidence type="ECO:0000259" key="1">
    <source>
        <dbReference type="Pfam" id="PF07929"/>
    </source>
</evidence>
<organism evidence="2 3">
    <name type="scientific">Candidatus Yanofskybacteria bacterium RIFCSPHIGHO2_01_FULL_41_21</name>
    <dbReference type="NCBI Taxonomy" id="1802660"/>
    <lineage>
        <taxon>Bacteria</taxon>
        <taxon>Candidatus Yanofskyibacteriota</taxon>
    </lineage>
</organism>
<name>A0A1F8EDG5_9BACT</name>
<dbReference type="PANTHER" id="PTHR41878:SF1">
    <property type="entry name" value="TNPR PROTEIN"/>
    <property type="match status" value="1"/>
</dbReference>
<comment type="caution">
    <text evidence="2">The sequence shown here is derived from an EMBL/GenBank/DDBJ whole genome shotgun (WGS) entry which is preliminary data.</text>
</comment>
<dbReference type="EMBL" id="MGJA01000003">
    <property type="protein sequence ID" value="OGM98138.1"/>
    <property type="molecule type" value="Genomic_DNA"/>
</dbReference>
<dbReference type="PANTHER" id="PTHR41878">
    <property type="entry name" value="LEXA REPRESSOR-RELATED"/>
    <property type="match status" value="1"/>
</dbReference>
<dbReference type="AlphaFoldDB" id="A0A1F8EDG5"/>
<evidence type="ECO:0000313" key="2">
    <source>
        <dbReference type="EMBL" id="OGM98138.1"/>
    </source>
</evidence>
<evidence type="ECO:0000313" key="3">
    <source>
        <dbReference type="Proteomes" id="UP000178520"/>
    </source>
</evidence>
<accession>A0A1F8EDG5</accession>
<dbReference type="InterPro" id="IPR012912">
    <property type="entry name" value="Plasmid_pRiA4b_Orf3-like"/>
</dbReference>
<feature type="domain" description="Plasmid pRiA4b Orf3-like" evidence="1">
    <location>
        <begin position="5"/>
        <end position="171"/>
    </location>
</feature>
<reference evidence="2 3" key="1">
    <citation type="journal article" date="2016" name="Nat. Commun.">
        <title>Thousands of microbial genomes shed light on interconnected biogeochemical processes in an aquifer system.</title>
        <authorList>
            <person name="Anantharaman K."/>
            <person name="Brown C.T."/>
            <person name="Hug L.A."/>
            <person name="Sharon I."/>
            <person name="Castelle C.J."/>
            <person name="Probst A.J."/>
            <person name="Thomas B.C."/>
            <person name="Singh A."/>
            <person name="Wilkins M.J."/>
            <person name="Karaoz U."/>
            <person name="Brodie E.L."/>
            <person name="Williams K.H."/>
            <person name="Hubbard S.S."/>
            <person name="Banfield J.F."/>
        </authorList>
    </citation>
    <scope>NUCLEOTIDE SEQUENCE [LARGE SCALE GENOMIC DNA]</scope>
</reference>
<dbReference type="SUPFAM" id="SSF159941">
    <property type="entry name" value="MM3350-like"/>
    <property type="match status" value="1"/>
</dbReference>
<gene>
    <name evidence="2" type="ORF">A2735_00315</name>
</gene>
<dbReference type="Proteomes" id="UP000178520">
    <property type="component" value="Unassembled WGS sequence"/>
</dbReference>
<dbReference type="InterPro" id="IPR024047">
    <property type="entry name" value="MM3350-like_sf"/>
</dbReference>
<dbReference type="Pfam" id="PF07929">
    <property type="entry name" value="PRiA4_ORF3"/>
    <property type="match status" value="1"/>
</dbReference>
<sequence length="183" mass="21575">MNSSIYQIKITLKDSKPLIWRRFLVFSDISLYKLHKAIQIIMGWEDYHLHHFEVGRNFYGIPDPDFDDGTINGKGILLKDIVPKIPSQFLYEYDFGDSWDHIILVEKVMNSELKMKHPICIDGKRACPPEDVGGIWGYQHFLKVLGNPKHKEYRDLKEWIGGKFNPEHFNKELVNEILKKIKY</sequence>
<protein>
    <recommendedName>
        <fullName evidence="1">Plasmid pRiA4b Orf3-like domain-containing protein</fullName>
    </recommendedName>
</protein>
<dbReference type="STRING" id="1802660.A2735_00315"/>
<dbReference type="Gene3D" id="3.10.290.30">
    <property type="entry name" value="MM3350-like"/>
    <property type="match status" value="1"/>
</dbReference>